<evidence type="ECO:0000256" key="3">
    <source>
        <dbReference type="ARBA" id="ARBA00011738"/>
    </source>
</evidence>
<keyword evidence="6 7" id="KW-0592">Phosphate transport</keyword>
<dbReference type="GO" id="GO:0006817">
    <property type="term" value="P:phosphate ion transport"/>
    <property type="evidence" value="ECO:0007669"/>
    <property type="project" value="UniProtKB-KW"/>
</dbReference>
<dbReference type="GO" id="GO:0045936">
    <property type="term" value="P:negative regulation of phosphate metabolic process"/>
    <property type="evidence" value="ECO:0007669"/>
    <property type="project" value="InterPro"/>
</dbReference>
<dbReference type="InterPro" id="IPR028366">
    <property type="entry name" value="PhoU"/>
</dbReference>
<dbReference type="GO" id="GO:0030643">
    <property type="term" value="P:intracellular phosphate ion homeostasis"/>
    <property type="evidence" value="ECO:0007669"/>
    <property type="project" value="InterPro"/>
</dbReference>
<evidence type="ECO:0000313" key="10">
    <source>
        <dbReference type="Proteomes" id="UP000295388"/>
    </source>
</evidence>
<dbReference type="AlphaFoldDB" id="A0A4R6JEQ9"/>
<proteinExistence type="inferred from homology"/>
<evidence type="ECO:0000256" key="2">
    <source>
        <dbReference type="ARBA" id="ARBA00008107"/>
    </source>
</evidence>
<gene>
    <name evidence="9" type="ORF">EV643_12743</name>
</gene>
<accession>A0A4R6JEQ9</accession>
<sequence length="236" mass="25388">MRDTYHEQLDDILVELERMTRTVSTAVRRSTAALLAADIRQAEDVIAADIELDAAGEGVEEKVFELMARQAPVANELRMLVAALRMVADLERMGDLAAHVSKIARLRYPQPAIPADLHSVIEQMASVAGKMVDSAGDVIKSHDVEAAGKLELVDDEMDKLRSSQFRLMMDASWPHGVEVAVDIALLGRYYERIADHAVSMARRVVYLVTGELPVAVGGTAAGSGAGASAPSPNGNN</sequence>
<evidence type="ECO:0000256" key="1">
    <source>
        <dbReference type="ARBA" id="ARBA00004496"/>
    </source>
</evidence>
<name>A0A4R6JEQ9_9ACTN</name>
<evidence type="ECO:0000256" key="7">
    <source>
        <dbReference type="PIRNR" id="PIRNR003107"/>
    </source>
</evidence>
<comment type="similarity">
    <text evidence="2 7">Belongs to the PhoU family.</text>
</comment>
<dbReference type="InterPro" id="IPR038078">
    <property type="entry name" value="PhoU-like_sf"/>
</dbReference>
<comment type="function">
    <text evidence="7">Plays a role in the regulation of phosphate uptake.</text>
</comment>
<keyword evidence="4 7" id="KW-0813">Transport</keyword>
<dbReference type="FunFam" id="1.20.58.220:FF:000004">
    <property type="entry name" value="Phosphate-specific transport system accessory protein PhoU"/>
    <property type="match status" value="1"/>
</dbReference>
<dbReference type="Gene3D" id="1.20.58.220">
    <property type="entry name" value="Phosphate transport system protein phou homolog 2, domain 2"/>
    <property type="match status" value="1"/>
</dbReference>
<evidence type="ECO:0000259" key="8">
    <source>
        <dbReference type="Pfam" id="PF01895"/>
    </source>
</evidence>
<dbReference type="RefSeq" id="WP_133804883.1">
    <property type="nucleotide sequence ID" value="NZ_SNWQ01000027.1"/>
</dbReference>
<evidence type="ECO:0000313" key="9">
    <source>
        <dbReference type="EMBL" id="TDO34349.1"/>
    </source>
</evidence>
<dbReference type="PANTHER" id="PTHR42930:SF3">
    <property type="entry name" value="PHOSPHATE-SPECIFIC TRANSPORT SYSTEM ACCESSORY PROTEIN PHOU"/>
    <property type="match status" value="1"/>
</dbReference>
<organism evidence="9 10">
    <name type="scientific">Kribbella caucasensis</name>
    <dbReference type="NCBI Taxonomy" id="2512215"/>
    <lineage>
        <taxon>Bacteria</taxon>
        <taxon>Bacillati</taxon>
        <taxon>Actinomycetota</taxon>
        <taxon>Actinomycetes</taxon>
        <taxon>Propionibacteriales</taxon>
        <taxon>Kribbellaceae</taxon>
        <taxon>Kribbella</taxon>
    </lineage>
</organism>
<reference evidence="9 10" key="1">
    <citation type="submission" date="2019-03" db="EMBL/GenBank/DDBJ databases">
        <title>Genomic Encyclopedia of Type Strains, Phase III (KMG-III): the genomes of soil and plant-associated and newly described type strains.</title>
        <authorList>
            <person name="Whitman W."/>
        </authorList>
    </citation>
    <scope>NUCLEOTIDE SEQUENCE [LARGE SCALE GENOMIC DNA]</scope>
    <source>
        <strain evidence="9 10">VKM Ac-2527</strain>
    </source>
</reference>
<comment type="subcellular location">
    <subcellularLocation>
        <location evidence="1 7">Cytoplasm</location>
    </subcellularLocation>
</comment>
<keyword evidence="5 7" id="KW-0963">Cytoplasm</keyword>
<evidence type="ECO:0000256" key="5">
    <source>
        <dbReference type="ARBA" id="ARBA00022490"/>
    </source>
</evidence>
<dbReference type="SUPFAM" id="SSF109755">
    <property type="entry name" value="PhoU-like"/>
    <property type="match status" value="1"/>
</dbReference>
<dbReference type="PIRSF" id="PIRSF003107">
    <property type="entry name" value="PhoU"/>
    <property type="match status" value="1"/>
</dbReference>
<dbReference type="NCBIfam" id="TIGR02135">
    <property type="entry name" value="phoU_full"/>
    <property type="match status" value="1"/>
</dbReference>
<dbReference type="Pfam" id="PF01895">
    <property type="entry name" value="PhoU"/>
    <property type="match status" value="2"/>
</dbReference>
<comment type="subunit">
    <text evidence="3 7">Homodimer.</text>
</comment>
<dbReference type="InterPro" id="IPR026022">
    <property type="entry name" value="PhoU_dom"/>
</dbReference>
<dbReference type="Proteomes" id="UP000295388">
    <property type="component" value="Unassembled WGS sequence"/>
</dbReference>
<keyword evidence="10" id="KW-1185">Reference proteome</keyword>
<protein>
    <recommendedName>
        <fullName evidence="7">Phosphate-specific transport system accessory protein PhoU</fullName>
    </recommendedName>
</protein>
<dbReference type="PANTHER" id="PTHR42930">
    <property type="entry name" value="PHOSPHATE-SPECIFIC TRANSPORT SYSTEM ACCESSORY PROTEIN PHOU"/>
    <property type="match status" value="1"/>
</dbReference>
<feature type="domain" description="PhoU" evidence="8">
    <location>
        <begin position="16"/>
        <end position="103"/>
    </location>
</feature>
<dbReference type="EMBL" id="SNWQ01000027">
    <property type="protein sequence ID" value="TDO34349.1"/>
    <property type="molecule type" value="Genomic_DNA"/>
</dbReference>
<dbReference type="GO" id="GO:0005737">
    <property type="term" value="C:cytoplasm"/>
    <property type="evidence" value="ECO:0007669"/>
    <property type="project" value="UniProtKB-SubCell"/>
</dbReference>
<dbReference type="OrthoDB" id="9814256at2"/>
<evidence type="ECO:0000256" key="6">
    <source>
        <dbReference type="ARBA" id="ARBA00022592"/>
    </source>
</evidence>
<comment type="caution">
    <text evidence="9">The sequence shown here is derived from an EMBL/GenBank/DDBJ whole genome shotgun (WGS) entry which is preliminary data.</text>
</comment>
<feature type="domain" description="PhoU" evidence="8">
    <location>
        <begin position="121"/>
        <end position="204"/>
    </location>
</feature>
<evidence type="ECO:0000256" key="4">
    <source>
        <dbReference type="ARBA" id="ARBA00022448"/>
    </source>
</evidence>